<dbReference type="PANTHER" id="PTHR42944">
    <property type="entry name" value="ADENINE DNA GLYCOSYLASE"/>
    <property type="match status" value="1"/>
</dbReference>
<dbReference type="SUPFAM" id="SSF48150">
    <property type="entry name" value="DNA-glycosylase"/>
    <property type="match status" value="1"/>
</dbReference>
<keyword evidence="5" id="KW-0378">Hydrolase</keyword>
<keyword evidence="3" id="KW-0479">Metal-binding</keyword>
<evidence type="ECO:0000256" key="5">
    <source>
        <dbReference type="ARBA" id="ARBA00022801"/>
    </source>
</evidence>
<dbReference type="InterPro" id="IPR011257">
    <property type="entry name" value="DNA_glycosylase"/>
</dbReference>
<feature type="domain" description="HhH-GPD" evidence="10">
    <location>
        <begin position="39"/>
        <end position="194"/>
    </location>
</feature>
<keyword evidence="6" id="KW-0408">Iron</keyword>
<proteinExistence type="inferred from homology"/>
<dbReference type="EMBL" id="BAABRU010000012">
    <property type="protein sequence ID" value="GAA5529556.1"/>
    <property type="molecule type" value="Genomic_DNA"/>
</dbReference>
<dbReference type="InterPro" id="IPR003265">
    <property type="entry name" value="HhH-GPD_domain"/>
</dbReference>
<dbReference type="Pfam" id="PF00730">
    <property type="entry name" value="HhH-GPD"/>
    <property type="match status" value="1"/>
</dbReference>
<dbReference type="Gene3D" id="1.10.1670.10">
    <property type="entry name" value="Helix-hairpin-Helix base-excision DNA repair enzymes (C-terminal)"/>
    <property type="match status" value="1"/>
</dbReference>
<dbReference type="PANTHER" id="PTHR42944:SF1">
    <property type="entry name" value="ADENINE DNA GLYCOSYLASE"/>
    <property type="match status" value="1"/>
</dbReference>
<evidence type="ECO:0000256" key="4">
    <source>
        <dbReference type="ARBA" id="ARBA00022763"/>
    </source>
</evidence>
<sequence length="323" mass="36280">MSELSTLQTDLLAWFQANGRDLPWRRTRNPYYILVSETMLQQTQVDRVIPKYEAFLALFPTVEALASASTADVIRSWQGLGYNRRAVNLQRAAQAIVAAGYPADPAGFPATPEGLRNLPGIGAYTSGAVACFAFERDVAFLDTNIRRVVRRLLVGPEDAPPETNEQTLIDYAQQLIPKGQGWAWNQAIMELGALICSAAKPQCWRCPVNQHCRAYAIWREANTQLDMWQPPVIKPRKKAAEQPFHTSNRYFRGRIIDALRALETQQSLDLASLGPQVKLDWVGNEQDLTWLAKLVNGLAQDGLLIWQQQPEQELADWSVRLPA</sequence>
<evidence type="ECO:0000256" key="2">
    <source>
        <dbReference type="ARBA" id="ARBA00008343"/>
    </source>
</evidence>
<dbReference type="Gene3D" id="1.10.340.30">
    <property type="entry name" value="Hypothetical protein, domain 2"/>
    <property type="match status" value="1"/>
</dbReference>
<gene>
    <name evidence="11" type="primary">mutY</name>
    <name evidence="11" type="ORF">Hgul01_03367</name>
</gene>
<evidence type="ECO:0000256" key="1">
    <source>
        <dbReference type="ARBA" id="ARBA00001966"/>
    </source>
</evidence>
<keyword evidence="12" id="KW-1185">Reference proteome</keyword>
<dbReference type="InterPro" id="IPR044298">
    <property type="entry name" value="MIG/MutY"/>
</dbReference>
<evidence type="ECO:0000256" key="3">
    <source>
        <dbReference type="ARBA" id="ARBA00022723"/>
    </source>
</evidence>
<dbReference type="CDD" id="cd00056">
    <property type="entry name" value="ENDO3c"/>
    <property type="match status" value="1"/>
</dbReference>
<comment type="caution">
    <text evidence="11">The sequence shown here is derived from an EMBL/GenBank/DDBJ whole genome shotgun (WGS) entry which is preliminary data.</text>
</comment>
<evidence type="ECO:0000259" key="10">
    <source>
        <dbReference type="SMART" id="SM00478"/>
    </source>
</evidence>
<accession>A0ABP9X5C0</accession>
<dbReference type="SMART" id="SM00478">
    <property type="entry name" value="ENDO3c"/>
    <property type="match status" value="1"/>
</dbReference>
<evidence type="ECO:0000256" key="7">
    <source>
        <dbReference type="ARBA" id="ARBA00023014"/>
    </source>
</evidence>
<keyword evidence="7" id="KW-0411">Iron-sulfur</keyword>
<comment type="similarity">
    <text evidence="2">Belongs to the Nth/MutY family.</text>
</comment>
<dbReference type="Proteomes" id="UP001428290">
    <property type="component" value="Unassembled WGS sequence"/>
</dbReference>
<protein>
    <submittedName>
        <fullName evidence="11">Adenine DNA glycosylase</fullName>
    </submittedName>
</protein>
<dbReference type="SMART" id="SM00525">
    <property type="entry name" value="FES"/>
    <property type="match status" value="1"/>
</dbReference>
<evidence type="ECO:0000256" key="8">
    <source>
        <dbReference type="ARBA" id="ARBA00023204"/>
    </source>
</evidence>
<keyword evidence="8" id="KW-0234">DNA repair</keyword>
<keyword evidence="9" id="KW-0326">Glycosidase</keyword>
<evidence type="ECO:0000313" key="11">
    <source>
        <dbReference type="EMBL" id="GAA5529556.1"/>
    </source>
</evidence>
<name>A0ABP9X5C0_9CHLR</name>
<dbReference type="InterPro" id="IPR003651">
    <property type="entry name" value="Endonuclease3_FeS-loop_motif"/>
</dbReference>
<organism evidence="11 12">
    <name type="scientific">Herpetosiphon gulosus</name>
    <dbReference type="NCBI Taxonomy" id="1973496"/>
    <lineage>
        <taxon>Bacteria</taxon>
        <taxon>Bacillati</taxon>
        <taxon>Chloroflexota</taxon>
        <taxon>Chloroflexia</taxon>
        <taxon>Herpetosiphonales</taxon>
        <taxon>Herpetosiphonaceae</taxon>
        <taxon>Herpetosiphon</taxon>
    </lineage>
</organism>
<comment type="cofactor">
    <cofactor evidence="1">
        <name>[4Fe-4S] cluster</name>
        <dbReference type="ChEBI" id="CHEBI:49883"/>
    </cofactor>
</comment>
<evidence type="ECO:0000256" key="9">
    <source>
        <dbReference type="ARBA" id="ARBA00023295"/>
    </source>
</evidence>
<dbReference type="InterPro" id="IPR023170">
    <property type="entry name" value="HhH_base_excis_C"/>
</dbReference>
<reference evidence="11 12" key="1">
    <citation type="submission" date="2024-02" db="EMBL/GenBank/DDBJ databases">
        <title>Herpetosiphon gulosus NBRC 112829.</title>
        <authorList>
            <person name="Ichikawa N."/>
            <person name="Katano-Makiyama Y."/>
            <person name="Hidaka K."/>
        </authorList>
    </citation>
    <scope>NUCLEOTIDE SEQUENCE [LARGE SCALE GENOMIC DNA]</scope>
    <source>
        <strain evidence="11 12">NBRC 112829</strain>
    </source>
</reference>
<dbReference type="RefSeq" id="WP_345723165.1">
    <property type="nucleotide sequence ID" value="NZ_BAABRU010000012.1"/>
</dbReference>
<evidence type="ECO:0000313" key="12">
    <source>
        <dbReference type="Proteomes" id="UP001428290"/>
    </source>
</evidence>
<evidence type="ECO:0000256" key="6">
    <source>
        <dbReference type="ARBA" id="ARBA00023004"/>
    </source>
</evidence>
<keyword evidence="4" id="KW-0227">DNA damage</keyword>